<dbReference type="PROSITE" id="PS00723">
    <property type="entry name" value="POLYPRENYL_SYNTHASE_1"/>
    <property type="match status" value="1"/>
</dbReference>
<evidence type="ECO:0008006" key="10">
    <source>
        <dbReference type="Google" id="ProtNLM"/>
    </source>
</evidence>
<dbReference type="SUPFAM" id="SSF48576">
    <property type="entry name" value="Terpenoid synthases"/>
    <property type="match status" value="1"/>
</dbReference>
<dbReference type="CDD" id="cd00685">
    <property type="entry name" value="Trans_IPPS_HT"/>
    <property type="match status" value="1"/>
</dbReference>
<dbReference type="PhylomeDB" id="B3RQ63"/>
<keyword evidence="5" id="KW-0460">Magnesium</keyword>
<dbReference type="EMBL" id="DS985242">
    <property type="protein sequence ID" value="EDV27766.1"/>
    <property type="molecule type" value="Genomic_DNA"/>
</dbReference>
<dbReference type="PANTHER" id="PTHR12001">
    <property type="entry name" value="GERANYLGERANYL PYROPHOSPHATE SYNTHASE"/>
    <property type="match status" value="1"/>
</dbReference>
<dbReference type="RefSeq" id="XP_002109600.1">
    <property type="nucleotide sequence ID" value="XM_002109564.1"/>
</dbReference>
<dbReference type="PANTHER" id="PTHR12001:SF69">
    <property type="entry name" value="ALL TRANS-POLYPRENYL-DIPHOSPHATE SYNTHASE PDSS1"/>
    <property type="match status" value="1"/>
</dbReference>
<evidence type="ECO:0000256" key="4">
    <source>
        <dbReference type="ARBA" id="ARBA00022723"/>
    </source>
</evidence>
<dbReference type="GO" id="GO:0004659">
    <property type="term" value="F:prenyltransferase activity"/>
    <property type="evidence" value="ECO:0000318"/>
    <property type="project" value="GO_Central"/>
</dbReference>
<dbReference type="Proteomes" id="UP000009022">
    <property type="component" value="Unassembled WGS sequence"/>
</dbReference>
<dbReference type="Gene3D" id="1.10.600.10">
    <property type="entry name" value="Farnesyl Diphosphate Synthase"/>
    <property type="match status" value="1"/>
</dbReference>
<dbReference type="KEGG" id="tad:TRIADDRAFT_20625"/>
<dbReference type="GO" id="GO:0006744">
    <property type="term" value="P:ubiquinone biosynthetic process"/>
    <property type="evidence" value="ECO:0000318"/>
    <property type="project" value="GO_Central"/>
</dbReference>
<evidence type="ECO:0000256" key="5">
    <source>
        <dbReference type="ARBA" id="ARBA00022842"/>
    </source>
</evidence>
<dbReference type="InterPro" id="IPR008949">
    <property type="entry name" value="Isoprenoid_synthase_dom_sf"/>
</dbReference>
<keyword evidence="3 7" id="KW-0808">Transferase</keyword>
<dbReference type="GO" id="GO:0005739">
    <property type="term" value="C:mitochondrion"/>
    <property type="evidence" value="ECO:0000318"/>
    <property type="project" value="GO_Central"/>
</dbReference>
<dbReference type="InParanoid" id="B3RQ63"/>
<name>B3RQ63_TRIAD</name>
<evidence type="ECO:0000256" key="3">
    <source>
        <dbReference type="ARBA" id="ARBA00022679"/>
    </source>
</evidence>
<evidence type="ECO:0000256" key="2">
    <source>
        <dbReference type="ARBA" id="ARBA00006706"/>
    </source>
</evidence>
<reference evidence="8 9" key="1">
    <citation type="journal article" date="2008" name="Nature">
        <title>The Trichoplax genome and the nature of placozoans.</title>
        <authorList>
            <person name="Srivastava M."/>
            <person name="Begovic E."/>
            <person name="Chapman J."/>
            <person name="Putnam N.H."/>
            <person name="Hellsten U."/>
            <person name="Kawashima T."/>
            <person name="Kuo A."/>
            <person name="Mitros T."/>
            <person name="Salamov A."/>
            <person name="Carpenter M.L."/>
            <person name="Signorovitch A.Y."/>
            <person name="Moreno M.A."/>
            <person name="Kamm K."/>
            <person name="Grimwood J."/>
            <person name="Schmutz J."/>
            <person name="Shapiro H."/>
            <person name="Grigoriev I.V."/>
            <person name="Buss L.W."/>
            <person name="Schierwater B."/>
            <person name="Dellaporta S.L."/>
            <person name="Rokhsar D.S."/>
        </authorList>
    </citation>
    <scope>NUCLEOTIDE SEQUENCE [LARGE SCALE GENOMIC DNA]</scope>
    <source>
        <strain evidence="8 9">Grell-BS-1999</strain>
    </source>
</reference>
<dbReference type="CTD" id="6751348"/>
<dbReference type="OrthoDB" id="9927103at2759"/>
<gene>
    <name evidence="8" type="ORF">TRIADDRAFT_20625</name>
</gene>
<proteinExistence type="inferred from homology"/>
<dbReference type="FunCoup" id="B3RQ63">
    <property type="interactions" value="844"/>
</dbReference>
<evidence type="ECO:0000256" key="7">
    <source>
        <dbReference type="RuleBase" id="RU004466"/>
    </source>
</evidence>
<evidence type="ECO:0000313" key="9">
    <source>
        <dbReference type="Proteomes" id="UP000009022"/>
    </source>
</evidence>
<dbReference type="GeneID" id="6751348"/>
<evidence type="ECO:0000256" key="1">
    <source>
        <dbReference type="ARBA" id="ARBA00001946"/>
    </source>
</evidence>
<dbReference type="eggNOG" id="KOG0776">
    <property type="taxonomic scope" value="Eukaryota"/>
</dbReference>
<dbReference type="GO" id="GO:0008299">
    <property type="term" value="P:isoprenoid biosynthetic process"/>
    <property type="evidence" value="ECO:0000318"/>
    <property type="project" value="GO_Central"/>
</dbReference>
<sequence>MLPQLREVSNYLFDERGKQIRPMLVYLTARACNYHTDPKKESKLTEGQSAIGVISEMIHTASLIHDDVIDAAHIRRGKPTINSVWGQKKAILTGDYILSRATVALSKLRNERVVIVLSQVLDDLVQGEFMQLGSKEDRGERFNHYIKKTFRKTASLMACSCKAVAILADPLNQFLHDVAFNFGMHFGISFQLIDDLLDFIASDDVMGKPTSTDLRLGLATAPVLYACDRFPELDAMIMRRFTQSGDVQRAREIVDQSDGMDQTKRLACFHRDEAIRFISQLGESMERNALIQLSDDVVTRHK</sequence>
<keyword evidence="6" id="KW-0414">Isoprene biosynthesis</keyword>
<dbReference type="STRING" id="10228.B3RQ63"/>
<keyword evidence="4" id="KW-0479">Metal-binding</keyword>
<dbReference type="InterPro" id="IPR000092">
    <property type="entry name" value="Polyprenyl_synt"/>
</dbReference>
<dbReference type="PROSITE" id="PS00444">
    <property type="entry name" value="POLYPRENYL_SYNTHASE_2"/>
    <property type="match status" value="1"/>
</dbReference>
<dbReference type="HOGENOM" id="CLU_014015_1_2_1"/>
<dbReference type="InterPro" id="IPR033749">
    <property type="entry name" value="Polyprenyl_synt_CS"/>
</dbReference>
<dbReference type="AlphaFoldDB" id="B3RQ63"/>
<evidence type="ECO:0000313" key="8">
    <source>
        <dbReference type="EMBL" id="EDV27766.1"/>
    </source>
</evidence>
<evidence type="ECO:0000256" key="6">
    <source>
        <dbReference type="ARBA" id="ARBA00023229"/>
    </source>
</evidence>
<comment type="cofactor">
    <cofactor evidence="1">
        <name>Mg(2+)</name>
        <dbReference type="ChEBI" id="CHEBI:18420"/>
    </cofactor>
</comment>
<accession>B3RQ63</accession>
<protein>
    <recommendedName>
        <fullName evidence="10">Decaprenyl-diphosphate synthase subunit 1</fullName>
    </recommendedName>
</protein>
<dbReference type="GO" id="GO:0046872">
    <property type="term" value="F:metal ion binding"/>
    <property type="evidence" value="ECO:0007669"/>
    <property type="project" value="UniProtKB-KW"/>
</dbReference>
<dbReference type="Pfam" id="PF00348">
    <property type="entry name" value="polyprenyl_synt"/>
    <property type="match status" value="1"/>
</dbReference>
<organism evidence="8 9">
    <name type="scientific">Trichoplax adhaerens</name>
    <name type="common">Trichoplax reptans</name>
    <dbReference type="NCBI Taxonomy" id="10228"/>
    <lineage>
        <taxon>Eukaryota</taxon>
        <taxon>Metazoa</taxon>
        <taxon>Placozoa</taxon>
        <taxon>Uniplacotomia</taxon>
        <taxon>Trichoplacea</taxon>
        <taxon>Trichoplacidae</taxon>
        <taxon>Trichoplax</taxon>
    </lineage>
</organism>
<dbReference type="GO" id="GO:0032476">
    <property type="term" value="C:polyprenyl diphosphate synthase complex"/>
    <property type="evidence" value="ECO:0000318"/>
    <property type="project" value="GO_Central"/>
</dbReference>
<dbReference type="SFLD" id="SFLDS00005">
    <property type="entry name" value="Isoprenoid_Synthase_Type_I"/>
    <property type="match status" value="1"/>
</dbReference>
<comment type="similarity">
    <text evidence="2 7">Belongs to the FPP/GGPP synthase family.</text>
</comment>
<dbReference type="OMA" id="GKQMRPM"/>
<keyword evidence="9" id="KW-1185">Reference proteome</keyword>